<evidence type="ECO:0000313" key="1">
    <source>
        <dbReference type="EMBL" id="MEE2051722.1"/>
    </source>
</evidence>
<dbReference type="Proteomes" id="UP001348641">
    <property type="component" value="Unassembled WGS sequence"/>
</dbReference>
<gene>
    <name evidence="1" type="ORF">Q8A49_14575</name>
</gene>
<dbReference type="EMBL" id="JAUUCC010000033">
    <property type="protein sequence ID" value="MEE2051722.1"/>
    <property type="molecule type" value="Genomic_DNA"/>
</dbReference>
<dbReference type="RefSeq" id="WP_330158784.1">
    <property type="nucleotide sequence ID" value="NZ_BAAAJA010000049.1"/>
</dbReference>
<reference evidence="1 2" key="1">
    <citation type="submission" date="2023-07" db="EMBL/GenBank/DDBJ databases">
        <authorList>
            <person name="Girao M."/>
            <person name="Carvalho M.F."/>
        </authorList>
    </citation>
    <scope>NUCLEOTIDE SEQUENCE [LARGE SCALE GENOMIC DNA]</scope>
    <source>
        <strain evidence="1 2">66/93</strain>
    </source>
</reference>
<proteinExistence type="predicted"/>
<comment type="caution">
    <text evidence="1">The sequence shown here is derived from an EMBL/GenBank/DDBJ whole genome shotgun (WGS) entry which is preliminary data.</text>
</comment>
<organism evidence="1 2">
    <name type="scientific">Nocardiopsis tropica</name>
    <dbReference type="NCBI Taxonomy" id="109330"/>
    <lineage>
        <taxon>Bacteria</taxon>
        <taxon>Bacillati</taxon>
        <taxon>Actinomycetota</taxon>
        <taxon>Actinomycetes</taxon>
        <taxon>Streptosporangiales</taxon>
        <taxon>Nocardiopsidaceae</taxon>
        <taxon>Nocardiopsis</taxon>
    </lineage>
</organism>
<accession>A0ABU7KR12</accession>
<sequence length="82" mass="9174">MTPTDVQVAAVMAAIVAPDSEQPKSVLVEFQRAELERTIRRVWPHIAAQVLAAAPCEHGVELDMCDTWECSQRLNELDEEEV</sequence>
<protein>
    <submittedName>
        <fullName evidence="1">Uncharacterized protein</fullName>
    </submittedName>
</protein>
<evidence type="ECO:0000313" key="2">
    <source>
        <dbReference type="Proteomes" id="UP001348641"/>
    </source>
</evidence>
<name>A0ABU7KR12_9ACTN</name>